<dbReference type="InterPro" id="IPR036621">
    <property type="entry name" value="Anticodon-bd_dom_sf"/>
</dbReference>
<evidence type="ECO:0000256" key="6">
    <source>
        <dbReference type="ARBA" id="ARBA00022840"/>
    </source>
</evidence>
<dbReference type="Gene3D" id="3.30.930.10">
    <property type="entry name" value="Bira Bifunctional Protein, Domain 2"/>
    <property type="match status" value="2"/>
</dbReference>
<evidence type="ECO:0000313" key="12">
    <source>
        <dbReference type="EMBL" id="MBY9075813.1"/>
    </source>
</evidence>
<dbReference type="InterPro" id="IPR050062">
    <property type="entry name" value="Pro-tRNA_synthetase"/>
</dbReference>
<reference evidence="12 13" key="1">
    <citation type="submission" date="2021-08" db="EMBL/GenBank/DDBJ databases">
        <title>Nocardioides bacterium WL0053 sp. nov., isolated from the sediment.</title>
        <authorList>
            <person name="Wang L."/>
            <person name="Zhang D."/>
            <person name="Zhang A."/>
        </authorList>
    </citation>
    <scope>NUCLEOTIDE SEQUENCE [LARGE SCALE GENOMIC DNA]</scope>
    <source>
        <strain evidence="12 13">WL0053</strain>
    </source>
</reference>
<name>A0ABS7RL83_9ACTN</name>
<evidence type="ECO:0000256" key="3">
    <source>
        <dbReference type="ARBA" id="ARBA00022490"/>
    </source>
</evidence>
<comment type="caution">
    <text evidence="12">The sequence shown here is derived from an EMBL/GenBank/DDBJ whole genome shotgun (WGS) entry which is preliminary data.</text>
</comment>
<comment type="function">
    <text evidence="10">Catalyzes the attachment of proline to tRNA(Pro) in a two-step reaction: proline is first activated by ATP to form Pro-AMP and then transferred to the acceptor end of tRNA(Pro). As ProRS can inadvertently accommodate and process non-cognate amino acids such as alanine and cysteine, to avoid such errors it has two additional distinct editing activities against alanine. One activity is designated as 'pretransfer' editing and involves the tRNA(Pro)-independent hydrolysis of activated Ala-AMP. The other activity is designated 'posttransfer' editing and involves deacylation of mischarged Ala-tRNA(Pro). The misacylated Cys-tRNA(Pro) is not edited by ProRS.</text>
</comment>
<dbReference type="PRINTS" id="PR01046">
    <property type="entry name" value="TRNASYNTHPRO"/>
</dbReference>
<dbReference type="InterPro" id="IPR002316">
    <property type="entry name" value="Pro-tRNA-ligase_IIa"/>
</dbReference>
<gene>
    <name evidence="10" type="primary">proS</name>
    <name evidence="12" type="ORF">K1X13_13355</name>
</gene>
<dbReference type="InterPro" id="IPR006195">
    <property type="entry name" value="aa-tRNA-synth_II"/>
</dbReference>
<evidence type="ECO:0000256" key="9">
    <source>
        <dbReference type="ARBA" id="ARBA00047671"/>
    </source>
</evidence>
<comment type="domain">
    <text evidence="10">Consists of three domains: the N-terminal catalytic domain, the editing domain and the C-terminal anticodon-binding domain.</text>
</comment>
<feature type="domain" description="Aminoacyl-transfer RNA synthetases class-II family profile" evidence="11">
    <location>
        <begin position="35"/>
        <end position="485"/>
    </location>
</feature>
<keyword evidence="8 10" id="KW-0030">Aminoacyl-tRNA synthetase</keyword>
<comment type="catalytic activity">
    <reaction evidence="9 10">
        <text>tRNA(Pro) + L-proline + ATP = L-prolyl-tRNA(Pro) + AMP + diphosphate</text>
        <dbReference type="Rhea" id="RHEA:14305"/>
        <dbReference type="Rhea" id="RHEA-COMP:9700"/>
        <dbReference type="Rhea" id="RHEA-COMP:9702"/>
        <dbReference type="ChEBI" id="CHEBI:30616"/>
        <dbReference type="ChEBI" id="CHEBI:33019"/>
        <dbReference type="ChEBI" id="CHEBI:60039"/>
        <dbReference type="ChEBI" id="CHEBI:78442"/>
        <dbReference type="ChEBI" id="CHEBI:78532"/>
        <dbReference type="ChEBI" id="CHEBI:456215"/>
        <dbReference type="EC" id="6.1.1.15"/>
    </reaction>
</comment>
<dbReference type="InterPro" id="IPR023717">
    <property type="entry name" value="Pro-tRNA-Synthase_IIa_type1"/>
</dbReference>
<dbReference type="RefSeq" id="WP_221025516.1">
    <property type="nucleotide sequence ID" value="NZ_JAIEZQ010000002.1"/>
</dbReference>
<protein>
    <recommendedName>
        <fullName evidence="10">Proline--tRNA ligase</fullName>
        <ecNumber evidence="10">6.1.1.15</ecNumber>
    </recommendedName>
    <alternativeName>
        <fullName evidence="10">Prolyl-tRNA synthetase</fullName>
        <shortName evidence="10">ProRS</shortName>
    </alternativeName>
</protein>
<dbReference type="InterPro" id="IPR004154">
    <property type="entry name" value="Anticodon-bd"/>
</dbReference>
<dbReference type="Gene3D" id="3.40.50.800">
    <property type="entry name" value="Anticodon-binding domain"/>
    <property type="match status" value="1"/>
</dbReference>
<dbReference type="Pfam" id="PF03129">
    <property type="entry name" value="HGTP_anticodon"/>
    <property type="match status" value="1"/>
</dbReference>
<evidence type="ECO:0000256" key="2">
    <source>
        <dbReference type="ARBA" id="ARBA00011738"/>
    </source>
</evidence>
<dbReference type="Proteomes" id="UP000754710">
    <property type="component" value="Unassembled WGS sequence"/>
</dbReference>
<keyword evidence="4 10" id="KW-0436">Ligase</keyword>
<dbReference type="InterPro" id="IPR036754">
    <property type="entry name" value="YbaK/aa-tRNA-synt-asso_dom_sf"/>
</dbReference>
<dbReference type="SUPFAM" id="SSF55826">
    <property type="entry name" value="YbaK/ProRS associated domain"/>
    <property type="match status" value="1"/>
</dbReference>
<dbReference type="InterPro" id="IPR033730">
    <property type="entry name" value="ProRS_core_prok"/>
</dbReference>
<sequence>MIMRMSTLFVRTLREDPADAEVPSHRLLVRAGYIRRAAPGIYSWLPLGYRVLRNIERIIREEMDGIGAQEVHFPALLPREPYDASGRWAEYGDNIFRLKDRKGGDYLLGPTHEEMFTLLVKDLYSSYKDLPLWIYQIQSKYRDEARPRAGLLRGREFTMKDSYSFDVDQAGLDASYAAHRAAYIRTFDRLGFDYVIVKATAGAMGGSKSEEFLATAANGEDTYVRCTSCDYAANVEAVAVPAPAPVSYDGVPAAHAEQTPGTPTIETLVDHLNEKLPRDDRPWAAGDTLKNVLIVLKHPDGTREPVAIGLPGDREVDAKRLEGQLEPIEVEPFDEKDFAQHPSLVKGYIGPGVLGETNESKIRFLVDPRVAEGTRWVTGANVDGQHVLDLVVGRDFTPDGTIEAAEVRDGDACPNCGAALESARGIEMGHIFQLGTKYAEPLELKVLDENGKLVTVTMGSYGIGVSRAVAAVAEYSHDELGLIWPREVAPADVHLVATGKDAAVFETAARYAGELEAQGLTVLYDDRPKVSPGVKFKDAELIGVPTIVVVGKGLADGVVEVKDRASGERENVAVADLVSHVVGVVRG</sequence>
<dbReference type="PROSITE" id="PS50862">
    <property type="entry name" value="AA_TRNA_LIGASE_II"/>
    <property type="match status" value="1"/>
</dbReference>
<dbReference type="NCBIfam" id="TIGR00409">
    <property type="entry name" value="proS_fam_II"/>
    <property type="match status" value="1"/>
</dbReference>
<evidence type="ECO:0000256" key="10">
    <source>
        <dbReference type="HAMAP-Rule" id="MF_01569"/>
    </source>
</evidence>
<dbReference type="SUPFAM" id="SSF52954">
    <property type="entry name" value="Class II aaRS ABD-related"/>
    <property type="match status" value="1"/>
</dbReference>
<dbReference type="Pfam" id="PF04073">
    <property type="entry name" value="tRNA_edit"/>
    <property type="match status" value="1"/>
</dbReference>
<dbReference type="EMBL" id="JAIEZQ010000002">
    <property type="protein sequence ID" value="MBY9075813.1"/>
    <property type="molecule type" value="Genomic_DNA"/>
</dbReference>
<comment type="subunit">
    <text evidence="2 10">Homodimer.</text>
</comment>
<dbReference type="Gene3D" id="3.90.960.10">
    <property type="entry name" value="YbaK/aminoacyl-tRNA synthetase-associated domain"/>
    <property type="match status" value="1"/>
</dbReference>
<dbReference type="SUPFAM" id="SSF55681">
    <property type="entry name" value="Class II aaRS and biotin synthetases"/>
    <property type="match status" value="1"/>
</dbReference>
<dbReference type="GO" id="GO:0004827">
    <property type="term" value="F:proline-tRNA ligase activity"/>
    <property type="evidence" value="ECO:0007669"/>
    <property type="project" value="UniProtKB-EC"/>
</dbReference>
<evidence type="ECO:0000256" key="5">
    <source>
        <dbReference type="ARBA" id="ARBA00022741"/>
    </source>
</evidence>
<dbReference type="CDD" id="cd00861">
    <property type="entry name" value="ProRS_anticodon_short"/>
    <property type="match status" value="1"/>
</dbReference>
<evidence type="ECO:0000256" key="7">
    <source>
        <dbReference type="ARBA" id="ARBA00022917"/>
    </source>
</evidence>
<comment type="similarity">
    <text evidence="10">Belongs to the class-II aminoacyl-tRNA synthetase family. ProS type 1 subfamily.</text>
</comment>
<dbReference type="NCBIfam" id="NF006625">
    <property type="entry name" value="PRK09194.1"/>
    <property type="match status" value="1"/>
</dbReference>
<dbReference type="PANTHER" id="PTHR42753">
    <property type="entry name" value="MITOCHONDRIAL RIBOSOME PROTEIN L39/PROLYL-TRNA LIGASE FAMILY MEMBER"/>
    <property type="match status" value="1"/>
</dbReference>
<evidence type="ECO:0000313" key="13">
    <source>
        <dbReference type="Proteomes" id="UP000754710"/>
    </source>
</evidence>
<keyword evidence="6 10" id="KW-0067">ATP-binding</keyword>
<dbReference type="InterPro" id="IPR004500">
    <property type="entry name" value="Pro-tRNA-synth_IIa_bac-type"/>
</dbReference>
<dbReference type="CDD" id="cd00779">
    <property type="entry name" value="ProRS_core_prok"/>
    <property type="match status" value="1"/>
</dbReference>
<keyword evidence="7 10" id="KW-0648">Protein biosynthesis</keyword>
<dbReference type="InterPro" id="IPR044140">
    <property type="entry name" value="ProRS_anticodon_short"/>
</dbReference>
<organism evidence="12 13">
    <name type="scientific">Nocardioides jiangsuensis</name>
    <dbReference type="NCBI Taxonomy" id="2866161"/>
    <lineage>
        <taxon>Bacteria</taxon>
        <taxon>Bacillati</taxon>
        <taxon>Actinomycetota</taxon>
        <taxon>Actinomycetes</taxon>
        <taxon>Propionibacteriales</taxon>
        <taxon>Nocardioidaceae</taxon>
        <taxon>Nocardioides</taxon>
    </lineage>
</organism>
<evidence type="ECO:0000256" key="4">
    <source>
        <dbReference type="ARBA" id="ARBA00022598"/>
    </source>
</evidence>
<evidence type="ECO:0000256" key="1">
    <source>
        <dbReference type="ARBA" id="ARBA00004496"/>
    </source>
</evidence>
<evidence type="ECO:0000259" key="11">
    <source>
        <dbReference type="PROSITE" id="PS50862"/>
    </source>
</evidence>
<proteinExistence type="inferred from homology"/>
<keyword evidence="3 10" id="KW-0963">Cytoplasm</keyword>
<dbReference type="InterPro" id="IPR002314">
    <property type="entry name" value="aa-tRNA-synt_IIb"/>
</dbReference>
<keyword evidence="13" id="KW-1185">Reference proteome</keyword>
<accession>A0ABS7RL83</accession>
<dbReference type="EC" id="6.1.1.15" evidence="10"/>
<dbReference type="Pfam" id="PF00587">
    <property type="entry name" value="tRNA-synt_2b"/>
    <property type="match status" value="1"/>
</dbReference>
<evidence type="ECO:0000256" key="8">
    <source>
        <dbReference type="ARBA" id="ARBA00023146"/>
    </source>
</evidence>
<keyword evidence="5 10" id="KW-0547">Nucleotide-binding</keyword>
<dbReference type="InterPro" id="IPR045864">
    <property type="entry name" value="aa-tRNA-synth_II/BPL/LPL"/>
</dbReference>
<dbReference type="HAMAP" id="MF_01569">
    <property type="entry name" value="Pro_tRNA_synth_type1"/>
    <property type="match status" value="1"/>
</dbReference>
<dbReference type="PANTHER" id="PTHR42753:SF2">
    <property type="entry name" value="PROLINE--TRNA LIGASE"/>
    <property type="match status" value="1"/>
</dbReference>
<comment type="subcellular location">
    <subcellularLocation>
        <location evidence="1 10">Cytoplasm</location>
    </subcellularLocation>
</comment>
<dbReference type="InterPro" id="IPR007214">
    <property type="entry name" value="YbaK/aa-tRNA-synth-assoc-dom"/>
</dbReference>